<dbReference type="AlphaFoldDB" id="A0A200QFP3"/>
<feature type="transmembrane region" description="Helical" evidence="1">
    <location>
        <begin position="12"/>
        <end position="34"/>
    </location>
</feature>
<reference evidence="2 3" key="1">
    <citation type="journal article" date="2017" name="Mol. Plant">
        <title>The Genome of Medicinal Plant Macleaya cordata Provides New Insights into Benzylisoquinoline Alkaloids Metabolism.</title>
        <authorList>
            <person name="Liu X."/>
            <person name="Liu Y."/>
            <person name="Huang P."/>
            <person name="Ma Y."/>
            <person name="Qing Z."/>
            <person name="Tang Q."/>
            <person name="Cao H."/>
            <person name="Cheng P."/>
            <person name="Zheng Y."/>
            <person name="Yuan Z."/>
            <person name="Zhou Y."/>
            <person name="Liu J."/>
            <person name="Tang Z."/>
            <person name="Zhuo Y."/>
            <person name="Zhang Y."/>
            <person name="Yu L."/>
            <person name="Huang J."/>
            <person name="Yang P."/>
            <person name="Peng Q."/>
            <person name="Zhang J."/>
            <person name="Jiang W."/>
            <person name="Zhang Z."/>
            <person name="Lin K."/>
            <person name="Ro D.K."/>
            <person name="Chen X."/>
            <person name="Xiong X."/>
            <person name="Shang Y."/>
            <person name="Huang S."/>
            <person name="Zeng J."/>
        </authorList>
    </citation>
    <scope>NUCLEOTIDE SEQUENCE [LARGE SCALE GENOMIC DNA]</scope>
    <source>
        <strain evidence="3">cv. BLH2017</strain>
        <tissue evidence="2">Root</tissue>
    </source>
</reference>
<proteinExistence type="predicted"/>
<organism evidence="2 3">
    <name type="scientific">Macleaya cordata</name>
    <name type="common">Five-seeded plume-poppy</name>
    <name type="synonym">Bocconia cordata</name>
    <dbReference type="NCBI Taxonomy" id="56857"/>
    <lineage>
        <taxon>Eukaryota</taxon>
        <taxon>Viridiplantae</taxon>
        <taxon>Streptophyta</taxon>
        <taxon>Embryophyta</taxon>
        <taxon>Tracheophyta</taxon>
        <taxon>Spermatophyta</taxon>
        <taxon>Magnoliopsida</taxon>
        <taxon>Ranunculales</taxon>
        <taxon>Papaveraceae</taxon>
        <taxon>Papaveroideae</taxon>
        <taxon>Macleaya</taxon>
    </lineage>
</organism>
<evidence type="ECO:0000313" key="3">
    <source>
        <dbReference type="Proteomes" id="UP000195402"/>
    </source>
</evidence>
<gene>
    <name evidence="2" type="ORF">BVC80_8353g4</name>
</gene>
<sequence length="102" mass="11659">MMTAEEGGAMGFVVCVGYVCSFLFSSLISLLFPISKVAFKRVLSHHLWGKENRQFWLRSRCINVMFVKVGEGAVLHDVLGVVKDYFLYLTHPGSRYEHLEEE</sequence>
<keyword evidence="1" id="KW-1133">Transmembrane helix</keyword>
<evidence type="ECO:0000313" key="2">
    <source>
        <dbReference type="EMBL" id="OVA09284.1"/>
    </source>
</evidence>
<keyword evidence="3" id="KW-1185">Reference proteome</keyword>
<comment type="caution">
    <text evidence="2">The sequence shown here is derived from an EMBL/GenBank/DDBJ whole genome shotgun (WGS) entry which is preliminary data.</text>
</comment>
<dbReference type="InParanoid" id="A0A200QFP3"/>
<keyword evidence="1" id="KW-0472">Membrane</keyword>
<name>A0A200QFP3_MACCD</name>
<protein>
    <submittedName>
        <fullName evidence="2">Uncharacterized protein</fullName>
    </submittedName>
</protein>
<dbReference type="Proteomes" id="UP000195402">
    <property type="component" value="Unassembled WGS sequence"/>
</dbReference>
<accession>A0A200QFP3</accession>
<evidence type="ECO:0000256" key="1">
    <source>
        <dbReference type="SAM" id="Phobius"/>
    </source>
</evidence>
<dbReference type="EMBL" id="MVGT01002143">
    <property type="protein sequence ID" value="OVA09284.1"/>
    <property type="molecule type" value="Genomic_DNA"/>
</dbReference>
<keyword evidence="1" id="KW-0812">Transmembrane</keyword>